<organism evidence="3 4">
    <name type="scientific">Oceanibacterium hippocampi</name>
    <dbReference type="NCBI Taxonomy" id="745714"/>
    <lineage>
        <taxon>Bacteria</taxon>
        <taxon>Pseudomonadati</taxon>
        <taxon>Pseudomonadota</taxon>
        <taxon>Alphaproteobacteria</taxon>
        <taxon>Sneathiellales</taxon>
        <taxon>Sneathiellaceae</taxon>
        <taxon>Oceanibacterium</taxon>
    </lineage>
</organism>
<dbReference type="InterPro" id="IPR036046">
    <property type="entry name" value="Acylphosphatase-like_dom_sf"/>
</dbReference>
<proteinExistence type="predicted"/>
<evidence type="ECO:0000313" key="4">
    <source>
        <dbReference type="Proteomes" id="UP000193200"/>
    </source>
</evidence>
<evidence type="ECO:0000256" key="1">
    <source>
        <dbReference type="PROSITE-ProRule" id="PRU00520"/>
    </source>
</evidence>
<protein>
    <recommendedName>
        <fullName evidence="2">Acylphosphatase-like domain-containing protein</fullName>
    </recommendedName>
</protein>
<gene>
    <name evidence="3" type="ORF">OCH7691_01719</name>
</gene>
<dbReference type="InterPro" id="IPR001792">
    <property type="entry name" value="Acylphosphatase-like_dom"/>
</dbReference>
<evidence type="ECO:0000313" key="3">
    <source>
        <dbReference type="EMBL" id="SLN40576.1"/>
    </source>
</evidence>
<dbReference type="Proteomes" id="UP000193200">
    <property type="component" value="Unassembled WGS sequence"/>
</dbReference>
<dbReference type="InParanoid" id="A0A1Y5SGX3"/>
<dbReference type="EMBL" id="FWFR01000001">
    <property type="protein sequence ID" value="SLN40576.1"/>
    <property type="molecule type" value="Genomic_DNA"/>
</dbReference>
<dbReference type="PROSITE" id="PS51160">
    <property type="entry name" value="ACYLPHOSPHATASE_3"/>
    <property type="match status" value="1"/>
</dbReference>
<dbReference type="SUPFAM" id="SSF54975">
    <property type="entry name" value="Acylphosphatase/BLUF domain-like"/>
    <property type="match status" value="1"/>
</dbReference>
<accession>A0A1Y5SGX3</accession>
<feature type="domain" description="Acylphosphatase-like" evidence="2">
    <location>
        <begin position="1"/>
        <end position="52"/>
    </location>
</feature>
<keyword evidence="4" id="KW-1185">Reference proteome</keyword>
<dbReference type="AlphaFoldDB" id="A0A1Y5SGX3"/>
<sequence>MEALFAGPEPAVDEMLEACWEGPEAAVVKAVEPLDADVDDEGLPDGGFEIRPSD</sequence>
<name>A0A1Y5SGX3_9PROT</name>
<reference evidence="3 4" key="1">
    <citation type="submission" date="2017-03" db="EMBL/GenBank/DDBJ databases">
        <authorList>
            <person name="Afonso C.L."/>
            <person name="Miller P.J."/>
            <person name="Scott M.A."/>
            <person name="Spackman E."/>
            <person name="Goraichik I."/>
            <person name="Dimitrov K.M."/>
            <person name="Suarez D.L."/>
            <person name="Swayne D.E."/>
        </authorList>
    </citation>
    <scope>NUCLEOTIDE SEQUENCE [LARGE SCALE GENOMIC DNA]</scope>
    <source>
        <strain evidence="3 4">CECT 7691</strain>
    </source>
</reference>
<evidence type="ECO:0000259" key="2">
    <source>
        <dbReference type="PROSITE" id="PS51160"/>
    </source>
</evidence>
<comment type="caution">
    <text evidence="1">Lacks conserved residue(s) required for the propagation of feature annotation.</text>
</comment>